<comment type="similarity">
    <text evidence="1">Belongs to the cytochrome P450 family.</text>
</comment>
<dbReference type="OrthoDB" id="1470350at2759"/>
<keyword evidence="4" id="KW-0408">Iron</keyword>
<evidence type="ECO:0000313" key="5">
    <source>
        <dbReference type="EMBL" id="URE02804.1"/>
    </source>
</evidence>
<dbReference type="Gene3D" id="1.10.630.10">
    <property type="entry name" value="Cytochrome P450"/>
    <property type="match status" value="1"/>
</dbReference>
<accession>A0A9E7FV11</accession>
<organism evidence="5 6">
    <name type="scientific">Musa troglodytarum</name>
    <name type="common">fe'i banana</name>
    <dbReference type="NCBI Taxonomy" id="320322"/>
    <lineage>
        <taxon>Eukaryota</taxon>
        <taxon>Viridiplantae</taxon>
        <taxon>Streptophyta</taxon>
        <taxon>Embryophyta</taxon>
        <taxon>Tracheophyta</taxon>
        <taxon>Spermatophyta</taxon>
        <taxon>Magnoliopsida</taxon>
        <taxon>Liliopsida</taxon>
        <taxon>Zingiberales</taxon>
        <taxon>Musaceae</taxon>
        <taxon>Musa</taxon>
    </lineage>
</organism>
<keyword evidence="3" id="KW-0560">Oxidoreductase</keyword>
<name>A0A9E7FV11_9LILI</name>
<evidence type="ECO:0000256" key="1">
    <source>
        <dbReference type="ARBA" id="ARBA00010617"/>
    </source>
</evidence>
<dbReference type="InterPro" id="IPR036396">
    <property type="entry name" value="Cyt_P450_sf"/>
</dbReference>
<dbReference type="GO" id="GO:0016705">
    <property type="term" value="F:oxidoreductase activity, acting on paired donors, with incorporation or reduction of molecular oxygen"/>
    <property type="evidence" value="ECO:0007669"/>
    <property type="project" value="InterPro"/>
</dbReference>
<dbReference type="AlphaFoldDB" id="A0A9E7FV11"/>
<keyword evidence="6" id="KW-1185">Reference proteome</keyword>
<evidence type="ECO:0000256" key="4">
    <source>
        <dbReference type="ARBA" id="ARBA00023004"/>
    </source>
</evidence>
<evidence type="ECO:0000256" key="3">
    <source>
        <dbReference type="ARBA" id="ARBA00023002"/>
    </source>
</evidence>
<gene>
    <name evidence="5" type="ORF">MUK42_20239</name>
</gene>
<dbReference type="GO" id="GO:0005506">
    <property type="term" value="F:iron ion binding"/>
    <property type="evidence" value="ECO:0007669"/>
    <property type="project" value="InterPro"/>
</dbReference>
<dbReference type="InterPro" id="IPR001128">
    <property type="entry name" value="Cyt_P450"/>
</dbReference>
<protein>
    <submittedName>
        <fullName evidence="5">Cytochrome P450</fullName>
    </submittedName>
</protein>
<proteinExistence type="inferred from homology"/>
<dbReference type="GO" id="GO:0020037">
    <property type="term" value="F:heme binding"/>
    <property type="evidence" value="ECO:0007669"/>
    <property type="project" value="InterPro"/>
</dbReference>
<dbReference type="Pfam" id="PF00067">
    <property type="entry name" value="p450"/>
    <property type="match status" value="1"/>
</dbReference>
<dbReference type="GO" id="GO:0004497">
    <property type="term" value="F:monooxygenase activity"/>
    <property type="evidence" value="ECO:0007669"/>
    <property type="project" value="InterPro"/>
</dbReference>
<dbReference type="Proteomes" id="UP001055439">
    <property type="component" value="Chromosome 5"/>
</dbReference>
<reference evidence="5" key="1">
    <citation type="submission" date="2022-05" db="EMBL/GenBank/DDBJ databases">
        <title>The Musa troglodytarum L. genome provides insights into the mechanism of non-climacteric behaviour and enrichment of carotenoids.</title>
        <authorList>
            <person name="Wang J."/>
        </authorList>
    </citation>
    <scope>NUCLEOTIDE SEQUENCE</scope>
    <source>
        <tissue evidence="5">Leaf</tissue>
    </source>
</reference>
<evidence type="ECO:0000313" key="6">
    <source>
        <dbReference type="Proteomes" id="UP001055439"/>
    </source>
</evidence>
<dbReference type="SUPFAM" id="SSF48264">
    <property type="entry name" value="Cytochrome P450"/>
    <property type="match status" value="1"/>
</dbReference>
<dbReference type="PANTHER" id="PTHR24296">
    <property type="entry name" value="CYTOCHROME P450"/>
    <property type="match status" value="1"/>
</dbReference>
<keyword evidence="2" id="KW-0479">Metal-binding</keyword>
<dbReference type="EMBL" id="CP097507">
    <property type="protein sequence ID" value="URE02804.1"/>
    <property type="molecule type" value="Genomic_DNA"/>
</dbReference>
<evidence type="ECO:0000256" key="2">
    <source>
        <dbReference type="ARBA" id="ARBA00022723"/>
    </source>
</evidence>
<sequence length="361" mass="41095">MSSTAAMAVRCFAAAKAFLRSYPEVHLFIVCFVFFCNFGRVFRRSSVPVDWPLAGMLPGLLLNLDHLHDWCTDLLREVGCNFFFRGPWFLGMDFLFTCDPANLQHVFNANFSNYHKGRDFSEIFDILGDGIFNSKGESWKKQRTNAHGLISDRRFRSFVASSIRNKVEKGLIPFVDEVARRGAVVDLQDVFLRLTFDATSYLAFGVDPCCLSIALPTVPFMRAMDDATSASLLRHTVPPAWWKLARWLRIGDEKKFTMAWNVIDRCIAESIAEKKKLRSLRNHKAGGGEEKADLLSSYINDDDDEEQQDSHRQGSTEFDKFLRDTAINLIFAGRDTTGAALTWFFCLLCNNTVVESNILRY</sequence>